<dbReference type="AlphaFoldDB" id="A0AAX4JRR0"/>
<sequence length="462" mass="53637">MEVNSGQLSSCVNNCIDFAEDNDKWETDPENEGDESLNQVTYHTRIITHIPGSYPTYLDGYGWTMSNTGSSNLLNRTTLNVTFEGERTNSRDKARRLIEKHIEEALDHIGQGKFPLICSEYSQINKETEDSIRSKIDFLHNVKSKVNVNSTEAEIFRNHDKLNYTAKDLISQVTNTIAEIFYHNDGITIEKEVKEMHELSGDERNSYINQMRIFDEATRKDLIPRLVENTRKPSIWMIIGNQQPDVNLDKQDTTRMVNTGYEFGNSSSSIKMRKSFGENFSFLCIPSMNVENSRKALRSISLFKTRVYRKLLDRQAECEASKEWQEPLTISFETARNEKDIGWNEKVDSNLMEKEEYVETQYEQLLSVESQLKSIVKSVERECIEDFIRNGDSDLLGEFATNTTSGFEFTQLNPEKAEKEGFLKWREIDDILEDEFGDIQNYRRHNRMKFGKIDQWLDGVVE</sequence>
<dbReference type="GeneID" id="91092918"/>
<name>A0AAX4JRR0_9TREE</name>
<protein>
    <submittedName>
        <fullName evidence="1">Uncharacterized protein</fullName>
    </submittedName>
</protein>
<accession>A0AAX4JRR0</accession>
<gene>
    <name evidence="1" type="ORF">L201_002246</name>
</gene>
<proteinExistence type="predicted"/>
<reference evidence="1 2" key="1">
    <citation type="submission" date="2024-01" db="EMBL/GenBank/DDBJ databases">
        <title>Comparative genomics of Cryptococcus and Kwoniella reveals pathogenesis evolution and contrasting modes of karyotype evolution via chromosome fusion or intercentromeric recombination.</title>
        <authorList>
            <person name="Coelho M.A."/>
            <person name="David-Palma M."/>
            <person name="Shea T."/>
            <person name="Bowers K."/>
            <person name="McGinley-Smith S."/>
            <person name="Mohammad A.W."/>
            <person name="Gnirke A."/>
            <person name="Yurkov A.M."/>
            <person name="Nowrousian M."/>
            <person name="Sun S."/>
            <person name="Cuomo C.A."/>
            <person name="Heitman J."/>
        </authorList>
    </citation>
    <scope>NUCLEOTIDE SEQUENCE [LARGE SCALE GENOMIC DNA]</scope>
    <source>
        <strain evidence="1 2">CBS 6074</strain>
    </source>
</reference>
<organism evidence="1 2">
    <name type="scientific">Kwoniella dendrophila CBS 6074</name>
    <dbReference type="NCBI Taxonomy" id="1295534"/>
    <lineage>
        <taxon>Eukaryota</taxon>
        <taxon>Fungi</taxon>
        <taxon>Dikarya</taxon>
        <taxon>Basidiomycota</taxon>
        <taxon>Agaricomycotina</taxon>
        <taxon>Tremellomycetes</taxon>
        <taxon>Tremellales</taxon>
        <taxon>Cryptococcaceae</taxon>
        <taxon>Kwoniella</taxon>
    </lineage>
</organism>
<dbReference type="RefSeq" id="XP_066074120.1">
    <property type="nucleotide sequence ID" value="XM_066218023.1"/>
</dbReference>
<evidence type="ECO:0000313" key="1">
    <source>
        <dbReference type="EMBL" id="WWC87357.1"/>
    </source>
</evidence>
<evidence type="ECO:0000313" key="2">
    <source>
        <dbReference type="Proteomes" id="UP001355207"/>
    </source>
</evidence>
<dbReference type="Proteomes" id="UP001355207">
    <property type="component" value="Chromosome 2"/>
</dbReference>
<keyword evidence="2" id="KW-1185">Reference proteome</keyword>
<dbReference type="EMBL" id="CP144099">
    <property type="protein sequence ID" value="WWC87357.1"/>
    <property type="molecule type" value="Genomic_DNA"/>
</dbReference>